<gene>
    <name evidence="1" type="ORF">TSTA_091550</name>
</gene>
<dbReference type="Proteomes" id="UP000001745">
    <property type="component" value="Unassembled WGS sequence"/>
</dbReference>
<dbReference type="GeneID" id="8098541"/>
<name>B8M2K3_TALSN</name>
<sequence>MRRNFVTAVGASLAGPMPVNPSLGSRSIVCVELYGIFDTSDLRKAAETRIGCLKSKSDEKDLAGVNWSWPVESFERFDAYAVWNDLHPFLVEHIWTVGAVLEGLGLRPSSSPYRRSDQQEQQESSIRAAWHSNPETPMPLFLSFDLLTTLAMITTTRPGSNFPPPAAEKIPVTVFLTSTFKVLQRALIADDVFHSLGMALSRARSAVTGMVEFQPYRRLGVLLWDKWRMYSVGLMPNTAQMRVPTPDGGFIEVNDNRETIQELQARWLASVGKKL</sequence>
<dbReference type="VEuPathDB" id="FungiDB:TSTA_091550"/>
<dbReference type="InParanoid" id="B8M2K3"/>
<dbReference type="STRING" id="441959.B8M2K3"/>
<dbReference type="AlphaFoldDB" id="B8M2K3"/>
<evidence type="ECO:0000313" key="2">
    <source>
        <dbReference type="Proteomes" id="UP000001745"/>
    </source>
</evidence>
<dbReference type="RefSeq" id="XP_002478877.1">
    <property type="nucleotide sequence ID" value="XM_002478832.1"/>
</dbReference>
<reference evidence="2" key="1">
    <citation type="journal article" date="2015" name="Genome Announc.">
        <title>Genome sequence of the AIDS-associated pathogen Penicillium marneffei (ATCC18224) and its near taxonomic relative Talaromyces stipitatus (ATCC10500).</title>
        <authorList>
            <person name="Nierman W.C."/>
            <person name="Fedorova-Abrams N.D."/>
            <person name="Andrianopoulos A."/>
        </authorList>
    </citation>
    <scope>NUCLEOTIDE SEQUENCE [LARGE SCALE GENOMIC DNA]</scope>
    <source>
        <strain evidence="2">ATCC 10500 / CBS 375.48 / QM 6759 / NRRL 1006</strain>
    </source>
</reference>
<proteinExistence type="predicted"/>
<accession>B8M2K3</accession>
<evidence type="ECO:0000313" key="1">
    <source>
        <dbReference type="EMBL" id="EED21914.1"/>
    </source>
</evidence>
<dbReference type="HOGENOM" id="CLU_1012587_0_0_1"/>
<dbReference type="OrthoDB" id="4358152at2759"/>
<organism evidence="1 2">
    <name type="scientific">Talaromyces stipitatus (strain ATCC 10500 / CBS 375.48 / QM 6759 / NRRL 1006)</name>
    <name type="common">Penicillium stipitatum</name>
    <dbReference type="NCBI Taxonomy" id="441959"/>
    <lineage>
        <taxon>Eukaryota</taxon>
        <taxon>Fungi</taxon>
        <taxon>Dikarya</taxon>
        <taxon>Ascomycota</taxon>
        <taxon>Pezizomycotina</taxon>
        <taxon>Eurotiomycetes</taxon>
        <taxon>Eurotiomycetidae</taxon>
        <taxon>Eurotiales</taxon>
        <taxon>Trichocomaceae</taxon>
        <taxon>Talaromyces</taxon>
        <taxon>Talaromyces sect. Talaromyces</taxon>
    </lineage>
</organism>
<keyword evidence="2" id="KW-1185">Reference proteome</keyword>
<protein>
    <submittedName>
        <fullName evidence="1">Uncharacterized protein</fullName>
    </submittedName>
</protein>
<dbReference type="EMBL" id="EQ962653">
    <property type="protein sequence ID" value="EED21914.1"/>
    <property type="molecule type" value="Genomic_DNA"/>
</dbReference>